<reference evidence="2 3" key="1">
    <citation type="submission" date="2013-01" db="EMBL/GenBank/DDBJ databases">
        <authorList>
            <person name="Harkins D.M."/>
            <person name="Durkin A.S."/>
            <person name="Brinkac L.M."/>
            <person name="Haft D.H."/>
            <person name="Selengut J.D."/>
            <person name="Sanka R."/>
            <person name="DePew J."/>
            <person name="Purushe J."/>
            <person name="Galloway R.L."/>
            <person name="Vinetz J.M."/>
            <person name="Sutton G.G."/>
            <person name="Nierman W.C."/>
            <person name="Fouts D.E."/>
        </authorList>
    </citation>
    <scope>NUCLEOTIDE SEQUENCE [LARGE SCALE GENOMIC DNA]</scope>
    <source>
        <strain evidence="2 3">79601</strain>
    </source>
</reference>
<evidence type="ECO:0000256" key="1">
    <source>
        <dbReference type="SAM" id="MobiDB-lite"/>
    </source>
</evidence>
<dbReference type="OrthoDB" id="346097at2"/>
<proteinExistence type="predicted"/>
<feature type="region of interest" description="Disordered" evidence="1">
    <location>
        <begin position="176"/>
        <end position="229"/>
    </location>
</feature>
<feature type="compositionally biased region" description="Acidic residues" evidence="1">
    <location>
        <begin position="208"/>
        <end position="229"/>
    </location>
</feature>
<dbReference type="AlphaFoldDB" id="M6CY19"/>
<dbReference type="PATRIC" id="fig|1218565.3.peg.914"/>
<feature type="compositionally biased region" description="Acidic residues" evidence="1">
    <location>
        <begin position="187"/>
        <end position="198"/>
    </location>
</feature>
<dbReference type="Proteomes" id="UP000011988">
    <property type="component" value="Unassembled WGS sequence"/>
</dbReference>
<comment type="caution">
    <text evidence="2">The sequence shown here is derived from an EMBL/GenBank/DDBJ whole genome shotgun (WGS) entry which is preliminary data.</text>
</comment>
<protein>
    <submittedName>
        <fullName evidence="2">Uncharacterized protein</fullName>
    </submittedName>
</protein>
<feature type="compositionally biased region" description="Polar residues" evidence="1">
    <location>
        <begin position="300"/>
        <end position="309"/>
    </location>
</feature>
<organism evidence="2 3">
    <name type="scientific">Leptospira alstonii serovar Sichuan str. 79601</name>
    <dbReference type="NCBI Taxonomy" id="1218565"/>
    <lineage>
        <taxon>Bacteria</taxon>
        <taxon>Pseudomonadati</taxon>
        <taxon>Spirochaetota</taxon>
        <taxon>Spirochaetia</taxon>
        <taxon>Leptospirales</taxon>
        <taxon>Leptospiraceae</taxon>
        <taxon>Leptospira</taxon>
    </lineage>
</organism>
<dbReference type="RefSeq" id="WP_020772518.1">
    <property type="nucleotide sequence ID" value="NZ_ANIK01000016.1"/>
</dbReference>
<sequence>MSSRLTLEGDETLPEDFRITKVYGKYIPKTELNGELSGDFYVERIDGYSPQIAQLNGLDDAKHSEFFGSLVHDDAIPITLSGAELGAWGALFKALKFKSPRMPVMRGFKLNTRGLSRGLGNATKSMGKVGKEIGKGAKNYIKAHQKAFKDIGKGLGKGLKGAGKLVGQIAEGGMGLLQSMGQGQGEQPDEEPQDEQLDETQNNFEDPGTFEETENYSEEPEEIPTDESMEEVNGELGFLPQAMMAAGTAGQIFNSINSMQQSNAAAKHARSMDKLNAFSSILRPQPKAVAKKPAAKKAVSNSSFSNPKLAQTPEGGLKLSYSNRNLDNAPDSGGGSGEDKDKKNLMYIGAIAALGLVIYMNKGRK</sequence>
<evidence type="ECO:0000313" key="3">
    <source>
        <dbReference type="Proteomes" id="UP000011988"/>
    </source>
</evidence>
<accession>M6CY19</accession>
<dbReference type="EMBL" id="ANIK01000016">
    <property type="protein sequence ID" value="EMJ96782.1"/>
    <property type="molecule type" value="Genomic_DNA"/>
</dbReference>
<gene>
    <name evidence="2" type="ORF">LEP1GSC194_4291</name>
</gene>
<feature type="region of interest" description="Disordered" evidence="1">
    <location>
        <begin position="286"/>
        <end position="341"/>
    </location>
</feature>
<name>M6CY19_9LEPT</name>
<evidence type="ECO:0000313" key="2">
    <source>
        <dbReference type="EMBL" id="EMJ96782.1"/>
    </source>
</evidence>